<gene>
    <name evidence="2" type="ORF">PVLDE_0700110</name>
</gene>
<protein>
    <submittedName>
        <fullName evidence="2">Fam-a protein</fullName>
    </submittedName>
</protein>
<keyword evidence="1" id="KW-0732">Signal</keyword>
<feature type="signal peptide" evidence="1">
    <location>
        <begin position="1"/>
        <end position="25"/>
    </location>
</feature>
<reference evidence="2 3" key="1">
    <citation type="submission" date="2020-08" db="EMBL/GenBank/DDBJ databases">
        <authorList>
            <person name="Ramaprasad A."/>
        </authorList>
    </citation>
    <scope>NUCLEOTIDE SEQUENCE [LARGE SCALE GENOMIC DNA]</scope>
</reference>
<evidence type="ECO:0000313" key="2">
    <source>
        <dbReference type="EMBL" id="CAD2088734.1"/>
    </source>
</evidence>
<organism evidence="2 3">
    <name type="scientific">Plasmodium vinckei lentum</name>
    <dbReference type="NCBI Taxonomy" id="138297"/>
    <lineage>
        <taxon>Eukaryota</taxon>
        <taxon>Sar</taxon>
        <taxon>Alveolata</taxon>
        <taxon>Apicomplexa</taxon>
        <taxon>Aconoidasida</taxon>
        <taxon>Haemosporida</taxon>
        <taxon>Plasmodiidae</taxon>
        <taxon>Plasmodium</taxon>
        <taxon>Plasmodium (Vinckeia)</taxon>
    </lineage>
</organism>
<proteinExistence type="predicted"/>
<sequence length="282" mass="32749">MNRFYIQIAFFLLSVSVYLNSIALAAETGSEENTKTKPPDRCLTSEEIFEKNKHLLCTDPKEIKNAEELMNEAVKHLERHATDMHDYEICKRFTDSDMNLYKKKHEGHTDVNKFDYTIYSYYDCNDIINEIWDPDTPNVFNKGDTKIVRVYNPNLVMIQHRYEKKSIGRQKYFYALATKVQISKDTTIIAMTSANINDHNPSGKKYENKIVEKANSFTTDINSEEDIKNGELEKVFVNIAGYLIEKKNRCADVTYVESIDGYSSIKRRPYPGLFCVCYYAHA</sequence>
<dbReference type="InterPro" id="IPR006486">
    <property type="entry name" value="PYST_A"/>
</dbReference>
<evidence type="ECO:0000313" key="3">
    <source>
        <dbReference type="Proteomes" id="UP000515308"/>
    </source>
</evidence>
<evidence type="ECO:0000256" key="1">
    <source>
        <dbReference type="SAM" id="SignalP"/>
    </source>
</evidence>
<dbReference type="AlphaFoldDB" id="A0A6V7S0D6"/>
<dbReference type="VEuPathDB" id="PlasmoDB:PVLDE_0700110"/>
<dbReference type="SUPFAM" id="SSF55961">
    <property type="entry name" value="Bet v1-like"/>
    <property type="match status" value="1"/>
</dbReference>
<name>A0A6V7S0D6_PLAVN</name>
<dbReference type="EMBL" id="LR865369">
    <property type="protein sequence ID" value="CAD2088734.1"/>
    <property type="molecule type" value="Genomic_DNA"/>
</dbReference>
<dbReference type="Proteomes" id="UP000515308">
    <property type="component" value="Chromosome PVLDE_07"/>
</dbReference>
<feature type="chain" id="PRO_5028197265" evidence="1">
    <location>
        <begin position="26"/>
        <end position="282"/>
    </location>
</feature>
<dbReference type="NCBIfam" id="TIGR01599">
    <property type="entry name" value="PYST-A"/>
    <property type="match status" value="1"/>
</dbReference>
<accession>A0A6V7S0D6</accession>